<reference evidence="2 3" key="1">
    <citation type="journal article" date="2016" name="Nat. Commun.">
        <title>Thousands of microbial genomes shed light on interconnected biogeochemical processes in an aquifer system.</title>
        <authorList>
            <person name="Anantharaman K."/>
            <person name="Brown C.T."/>
            <person name="Hug L.A."/>
            <person name="Sharon I."/>
            <person name="Castelle C.J."/>
            <person name="Probst A.J."/>
            <person name="Thomas B.C."/>
            <person name="Singh A."/>
            <person name="Wilkins M.J."/>
            <person name="Karaoz U."/>
            <person name="Brodie E.L."/>
            <person name="Williams K.H."/>
            <person name="Hubbard S.S."/>
            <person name="Banfield J.F."/>
        </authorList>
    </citation>
    <scope>NUCLEOTIDE SEQUENCE [LARGE SCALE GENOMIC DNA]</scope>
</reference>
<evidence type="ECO:0000313" key="2">
    <source>
        <dbReference type="EMBL" id="OGH67879.1"/>
    </source>
</evidence>
<keyword evidence="1" id="KW-0472">Membrane</keyword>
<dbReference type="AlphaFoldDB" id="A0A1F6M8C0"/>
<dbReference type="EMBL" id="MFQB01000022">
    <property type="protein sequence ID" value="OGH67879.1"/>
    <property type="molecule type" value="Genomic_DNA"/>
</dbReference>
<feature type="transmembrane region" description="Helical" evidence="1">
    <location>
        <begin position="12"/>
        <end position="29"/>
    </location>
</feature>
<dbReference type="Proteomes" id="UP000176282">
    <property type="component" value="Unassembled WGS sequence"/>
</dbReference>
<gene>
    <name evidence="2" type="ORF">A3J66_02530</name>
</gene>
<organism evidence="2 3">
    <name type="scientific">Candidatus Magasanikbacteria bacterium RIFCSPHIGHO2_02_FULL_47_14</name>
    <dbReference type="NCBI Taxonomy" id="1798680"/>
    <lineage>
        <taxon>Bacteria</taxon>
        <taxon>Candidatus Magasanikiibacteriota</taxon>
    </lineage>
</organism>
<proteinExistence type="predicted"/>
<evidence type="ECO:0000313" key="3">
    <source>
        <dbReference type="Proteomes" id="UP000176282"/>
    </source>
</evidence>
<dbReference type="STRING" id="1798680.A3J66_02530"/>
<keyword evidence="1" id="KW-1133">Transmembrane helix</keyword>
<comment type="caution">
    <text evidence="2">The sequence shown here is derived from an EMBL/GenBank/DDBJ whole genome shotgun (WGS) entry which is preliminary data.</text>
</comment>
<sequence length="116" mass="12651">MSEIEKKKKMLLWFGVVTVTVFIIGLWFLNMRTLVYDVTKKKSAEGDIYRSMEQEVSQIFSSFSIQDSIDNAIATTTPTSSENSEAVEANIKKSLSVIAAGAVTTTATTTASSSAR</sequence>
<accession>A0A1F6M8C0</accession>
<name>A0A1F6M8C0_9BACT</name>
<keyword evidence="1" id="KW-0812">Transmembrane</keyword>
<protein>
    <submittedName>
        <fullName evidence="2">Uncharacterized protein</fullName>
    </submittedName>
</protein>
<evidence type="ECO:0000256" key="1">
    <source>
        <dbReference type="SAM" id="Phobius"/>
    </source>
</evidence>